<dbReference type="EMBL" id="BGPR01007389">
    <property type="protein sequence ID" value="GBN26479.1"/>
    <property type="molecule type" value="Genomic_DNA"/>
</dbReference>
<gene>
    <name evidence="1" type="ORF">AVEN_194327_1</name>
</gene>
<keyword evidence="2" id="KW-1185">Reference proteome</keyword>
<evidence type="ECO:0000313" key="2">
    <source>
        <dbReference type="Proteomes" id="UP000499080"/>
    </source>
</evidence>
<organism evidence="1 2">
    <name type="scientific">Araneus ventricosus</name>
    <name type="common">Orbweaver spider</name>
    <name type="synonym">Epeira ventricosa</name>
    <dbReference type="NCBI Taxonomy" id="182803"/>
    <lineage>
        <taxon>Eukaryota</taxon>
        <taxon>Metazoa</taxon>
        <taxon>Ecdysozoa</taxon>
        <taxon>Arthropoda</taxon>
        <taxon>Chelicerata</taxon>
        <taxon>Arachnida</taxon>
        <taxon>Araneae</taxon>
        <taxon>Araneomorphae</taxon>
        <taxon>Entelegynae</taxon>
        <taxon>Araneoidea</taxon>
        <taxon>Araneidae</taxon>
        <taxon>Araneus</taxon>
    </lineage>
</organism>
<protein>
    <submittedName>
        <fullName evidence="1">Uncharacterized protein</fullName>
    </submittedName>
</protein>
<dbReference type="Proteomes" id="UP000499080">
    <property type="component" value="Unassembled WGS sequence"/>
</dbReference>
<dbReference type="AlphaFoldDB" id="A0A4Y2MIU1"/>
<proteinExistence type="predicted"/>
<reference evidence="1 2" key="1">
    <citation type="journal article" date="2019" name="Sci. Rep.">
        <title>Orb-weaving spider Araneus ventricosus genome elucidates the spidroin gene catalogue.</title>
        <authorList>
            <person name="Kono N."/>
            <person name="Nakamura H."/>
            <person name="Ohtoshi R."/>
            <person name="Moran D.A.P."/>
            <person name="Shinohara A."/>
            <person name="Yoshida Y."/>
            <person name="Fujiwara M."/>
            <person name="Mori M."/>
            <person name="Tomita M."/>
            <person name="Arakawa K."/>
        </authorList>
    </citation>
    <scope>NUCLEOTIDE SEQUENCE [LARGE SCALE GENOMIC DNA]</scope>
</reference>
<sequence length="111" mass="12336">MECQVIECTCNRPSTDGFSGISVSDLGSSCPEINFTLAPVSGEILCQLVRPMKLLLRLVQPVDIVAMQSKYCARCWLSSIENEELIELNSQSSSNEKNIQNIKSKINKKIK</sequence>
<name>A0A4Y2MIU1_ARAVE</name>
<comment type="caution">
    <text evidence="1">The sequence shown here is derived from an EMBL/GenBank/DDBJ whole genome shotgun (WGS) entry which is preliminary data.</text>
</comment>
<evidence type="ECO:0000313" key="1">
    <source>
        <dbReference type="EMBL" id="GBN26479.1"/>
    </source>
</evidence>
<accession>A0A4Y2MIU1</accession>